<dbReference type="AlphaFoldDB" id="A0A2T6AY30"/>
<accession>A0A2T6AY30</accession>
<dbReference type="Gene3D" id="2.40.50.40">
    <property type="match status" value="1"/>
</dbReference>
<dbReference type="GO" id="GO:0000156">
    <property type="term" value="F:phosphorelay response regulator activity"/>
    <property type="evidence" value="ECO:0007669"/>
    <property type="project" value="InterPro"/>
</dbReference>
<dbReference type="SMART" id="SM00850">
    <property type="entry name" value="LytTR"/>
    <property type="match status" value="1"/>
</dbReference>
<organism evidence="2 3">
    <name type="scientific">Melghirimyces profundicolus</name>
    <dbReference type="NCBI Taxonomy" id="1242148"/>
    <lineage>
        <taxon>Bacteria</taxon>
        <taxon>Bacillati</taxon>
        <taxon>Bacillota</taxon>
        <taxon>Bacilli</taxon>
        <taxon>Bacillales</taxon>
        <taxon>Thermoactinomycetaceae</taxon>
        <taxon>Melghirimyces</taxon>
    </lineage>
</organism>
<dbReference type="PROSITE" id="PS50930">
    <property type="entry name" value="HTH_LYTTR"/>
    <property type="match status" value="1"/>
</dbReference>
<dbReference type="GO" id="GO:0003677">
    <property type="term" value="F:DNA binding"/>
    <property type="evidence" value="ECO:0007669"/>
    <property type="project" value="InterPro"/>
</dbReference>
<dbReference type="PANTHER" id="PTHR37299:SF4">
    <property type="entry name" value="TRANSCRIPTIONAL REGULATOR"/>
    <property type="match status" value="1"/>
</dbReference>
<feature type="domain" description="HTH LytTR-type" evidence="1">
    <location>
        <begin position="122"/>
        <end position="220"/>
    </location>
</feature>
<dbReference type="Pfam" id="PF04397">
    <property type="entry name" value="LytTR"/>
    <property type="match status" value="1"/>
</dbReference>
<proteinExistence type="predicted"/>
<evidence type="ECO:0000259" key="1">
    <source>
        <dbReference type="PROSITE" id="PS50930"/>
    </source>
</evidence>
<comment type="caution">
    <text evidence="2">The sequence shown here is derived from an EMBL/GenBank/DDBJ whole genome shotgun (WGS) entry which is preliminary data.</text>
</comment>
<evidence type="ECO:0000313" key="2">
    <source>
        <dbReference type="EMBL" id="PTX48718.1"/>
    </source>
</evidence>
<dbReference type="RefSeq" id="WP_108026637.1">
    <property type="nucleotide sequence ID" value="NZ_QBKR01000044.1"/>
</dbReference>
<dbReference type="InterPro" id="IPR046947">
    <property type="entry name" value="LytR-like"/>
</dbReference>
<dbReference type="PANTHER" id="PTHR37299">
    <property type="entry name" value="TRANSCRIPTIONAL REGULATOR-RELATED"/>
    <property type="match status" value="1"/>
</dbReference>
<dbReference type="Gene3D" id="2.20.25.10">
    <property type="match status" value="1"/>
</dbReference>
<sequence>MNSSLLSLVTGLLKDWVPSEASLAVARESKYILYQAGQYDLSIQAGQTVPRGSVSDLVFRYKKQVDRCVDHSVFGIPYHGMGYPLETRDGFMGVLTVILPPNKRTGSPLEFVTGFRENIWKPVPVEEIAYFESSQKKTWFTSTSEPFGTFSTAYTLQSLEQKLPARFLRIHRSYIINIGYIEKIYRDVSSRLLIKLATPDGCVLPVGNSYLKNTRRILGF</sequence>
<keyword evidence="3" id="KW-1185">Reference proteome</keyword>
<evidence type="ECO:0000313" key="3">
    <source>
        <dbReference type="Proteomes" id="UP000244240"/>
    </source>
</evidence>
<dbReference type="Proteomes" id="UP000244240">
    <property type="component" value="Unassembled WGS sequence"/>
</dbReference>
<dbReference type="InterPro" id="IPR007492">
    <property type="entry name" value="LytTR_DNA-bd_dom"/>
</dbReference>
<dbReference type="EMBL" id="QBKR01000044">
    <property type="protein sequence ID" value="PTX48718.1"/>
    <property type="molecule type" value="Genomic_DNA"/>
</dbReference>
<reference evidence="2 3" key="1">
    <citation type="submission" date="2018-04" db="EMBL/GenBank/DDBJ databases">
        <title>Genomic Encyclopedia of Archaeal and Bacterial Type Strains, Phase II (KMG-II): from individual species to whole genera.</title>
        <authorList>
            <person name="Goeker M."/>
        </authorList>
    </citation>
    <scope>NUCLEOTIDE SEQUENCE [LARGE SCALE GENOMIC DNA]</scope>
    <source>
        <strain evidence="2 3">DSM 45787</strain>
    </source>
</reference>
<name>A0A2T6AY30_9BACL</name>
<dbReference type="OrthoDB" id="9802383at2"/>
<protein>
    <submittedName>
        <fullName evidence="2">LytTR family transcriptional regulator</fullName>
    </submittedName>
</protein>
<gene>
    <name evidence="2" type="ORF">C8P63_14410</name>
</gene>